<dbReference type="AlphaFoldDB" id="A0AA43TNL9"/>
<keyword evidence="5" id="KW-0326">Glycosidase</keyword>
<protein>
    <recommendedName>
        <fullName evidence="3">mannan endo-1,4-beta-mannosidase</fullName>
        <ecNumber evidence="3">3.2.1.78</ecNumber>
    </recommendedName>
</protein>
<dbReference type="PANTHER" id="PTHR31451:SF10">
    <property type="entry name" value="MANNAN ENDO-1,4-BETA-MANNOSIDASE B"/>
    <property type="match status" value="1"/>
</dbReference>
<evidence type="ECO:0000313" key="8">
    <source>
        <dbReference type="Proteomes" id="UP001161017"/>
    </source>
</evidence>
<keyword evidence="4" id="KW-0378">Hydrolase</keyword>
<comment type="caution">
    <text evidence="7">The sequence shown here is derived from an EMBL/GenBank/DDBJ whole genome shotgun (WGS) entry which is preliminary data.</text>
</comment>
<evidence type="ECO:0000259" key="6">
    <source>
        <dbReference type="Pfam" id="PF26410"/>
    </source>
</evidence>
<keyword evidence="8" id="KW-1185">Reference proteome</keyword>
<dbReference type="Proteomes" id="UP001161017">
    <property type="component" value="Unassembled WGS sequence"/>
</dbReference>
<comment type="catalytic activity">
    <reaction evidence="1">
        <text>Random hydrolysis of (1-&gt;4)-beta-D-mannosidic linkages in mannans, galactomannans and glucomannans.</text>
        <dbReference type="EC" id="3.2.1.78"/>
    </reaction>
</comment>
<evidence type="ECO:0000256" key="5">
    <source>
        <dbReference type="ARBA" id="ARBA00023295"/>
    </source>
</evidence>
<dbReference type="InterPro" id="IPR001547">
    <property type="entry name" value="Glyco_hydro_5"/>
</dbReference>
<accession>A0AA43TNL9</accession>
<sequence>MLQTGYKVARVWAFGTTNNAATETNVYYQVLNSSGQYFNYNANNGIARLDYVVSKAESLGLKLTMTLLNNFDALGGINTYNTAFGGTHTSFYTDAASQNAYKKYIQFIVNRYKASPAIFSWELCNEPRCSGCATSVITNWATTISQYIKSLDSNHMVTLGDEGWLTPSFVGGDGTYAYSGYEGVDFVKNLAIKTLDYGTVHMYPDQWGYNYTWGNTWITQHNAIGKAAGKPVIMEEYAAPSAALRAQYMPQWQNTILKSTSLAADMIWQFASTFADGTNPYDNYAIYYNSTAGSEFQTLGAAQAKAMLAKTPTATI</sequence>
<dbReference type="EMBL" id="JAPUFD010000002">
    <property type="protein sequence ID" value="MDI1485611.1"/>
    <property type="molecule type" value="Genomic_DNA"/>
</dbReference>
<proteinExistence type="inferred from homology"/>
<evidence type="ECO:0000256" key="3">
    <source>
        <dbReference type="ARBA" id="ARBA00012706"/>
    </source>
</evidence>
<dbReference type="InterPro" id="IPR017853">
    <property type="entry name" value="GH"/>
</dbReference>
<dbReference type="InterPro" id="IPR045053">
    <property type="entry name" value="MAN-like"/>
</dbReference>
<comment type="similarity">
    <text evidence="2">Belongs to the glycosyl hydrolase 5 (cellulase A) family.</text>
</comment>
<dbReference type="Pfam" id="PF26410">
    <property type="entry name" value="GH5_mannosidase"/>
    <property type="match status" value="1"/>
</dbReference>
<evidence type="ECO:0000256" key="1">
    <source>
        <dbReference type="ARBA" id="ARBA00001678"/>
    </source>
</evidence>
<dbReference type="Gene3D" id="3.20.20.80">
    <property type="entry name" value="Glycosidases"/>
    <property type="match status" value="1"/>
</dbReference>
<reference evidence="7" key="1">
    <citation type="journal article" date="2023" name="Genome Biol. Evol.">
        <title>First Whole Genome Sequence and Flow Cytometry Genome Size Data for the Lichen-Forming Fungus Ramalina farinacea (Ascomycota).</title>
        <authorList>
            <person name="Llewellyn T."/>
            <person name="Mian S."/>
            <person name="Hill R."/>
            <person name="Leitch I.J."/>
            <person name="Gaya E."/>
        </authorList>
    </citation>
    <scope>NUCLEOTIDE SEQUENCE</scope>
    <source>
        <strain evidence="7">LIQ254RAFAR</strain>
    </source>
</reference>
<gene>
    <name evidence="7" type="ORF">OHK93_003800</name>
</gene>
<evidence type="ECO:0000313" key="7">
    <source>
        <dbReference type="EMBL" id="MDI1485611.1"/>
    </source>
</evidence>
<dbReference type="GO" id="GO:0016985">
    <property type="term" value="F:mannan endo-1,4-beta-mannosidase activity"/>
    <property type="evidence" value="ECO:0007669"/>
    <property type="project" value="UniProtKB-EC"/>
</dbReference>
<dbReference type="SUPFAM" id="SSF51445">
    <property type="entry name" value="(Trans)glycosidases"/>
    <property type="match status" value="1"/>
</dbReference>
<name>A0AA43TNL9_9LECA</name>
<dbReference type="EC" id="3.2.1.78" evidence="3"/>
<dbReference type="GO" id="GO:0046355">
    <property type="term" value="P:mannan catabolic process"/>
    <property type="evidence" value="ECO:0007669"/>
    <property type="project" value="UniProtKB-ARBA"/>
</dbReference>
<organism evidence="7 8">
    <name type="scientific">Ramalina farinacea</name>
    <dbReference type="NCBI Taxonomy" id="258253"/>
    <lineage>
        <taxon>Eukaryota</taxon>
        <taxon>Fungi</taxon>
        <taxon>Dikarya</taxon>
        <taxon>Ascomycota</taxon>
        <taxon>Pezizomycotina</taxon>
        <taxon>Lecanoromycetes</taxon>
        <taxon>OSLEUM clade</taxon>
        <taxon>Lecanoromycetidae</taxon>
        <taxon>Lecanorales</taxon>
        <taxon>Lecanorineae</taxon>
        <taxon>Ramalinaceae</taxon>
        <taxon>Ramalina</taxon>
    </lineage>
</organism>
<feature type="domain" description="Glycoside hydrolase family 5" evidence="6">
    <location>
        <begin position="34"/>
        <end position="239"/>
    </location>
</feature>
<evidence type="ECO:0000256" key="4">
    <source>
        <dbReference type="ARBA" id="ARBA00022801"/>
    </source>
</evidence>
<dbReference type="PANTHER" id="PTHR31451">
    <property type="match status" value="1"/>
</dbReference>
<evidence type="ECO:0000256" key="2">
    <source>
        <dbReference type="ARBA" id="ARBA00005641"/>
    </source>
</evidence>